<comment type="cofactor">
    <cofactor evidence="1">
        <name>NAD(+)</name>
        <dbReference type="ChEBI" id="CHEBI:57540"/>
    </cofactor>
</comment>
<keyword evidence="5" id="KW-0456">Lyase</keyword>
<dbReference type="RefSeq" id="WP_172632405.1">
    <property type="nucleotide sequence ID" value="NZ_BIXY01000100.1"/>
</dbReference>
<evidence type="ECO:0000256" key="4">
    <source>
        <dbReference type="ARBA" id="ARBA00023027"/>
    </source>
</evidence>
<dbReference type="Pfam" id="PF01761">
    <property type="entry name" value="DHQ_synthase"/>
    <property type="match status" value="1"/>
</dbReference>
<protein>
    <submittedName>
        <fullName evidence="9">3-dehydroquinate synthase</fullName>
    </submittedName>
</protein>
<evidence type="ECO:0000256" key="5">
    <source>
        <dbReference type="ARBA" id="ARBA00023239"/>
    </source>
</evidence>
<evidence type="ECO:0000259" key="7">
    <source>
        <dbReference type="Pfam" id="PF01761"/>
    </source>
</evidence>
<keyword evidence="6" id="KW-0170">Cobalt</keyword>
<dbReference type="Gene3D" id="3.40.50.1970">
    <property type="match status" value="1"/>
</dbReference>
<evidence type="ECO:0000256" key="2">
    <source>
        <dbReference type="ARBA" id="ARBA00001941"/>
    </source>
</evidence>
<dbReference type="Gene3D" id="1.20.1090.10">
    <property type="entry name" value="Dehydroquinate synthase-like - alpha domain"/>
    <property type="match status" value="1"/>
</dbReference>
<dbReference type="InterPro" id="IPR050071">
    <property type="entry name" value="Dehydroquinate_synthase"/>
</dbReference>
<keyword evidence="4" id="KW-0520">NAD</keyword>
<gene>
    <name evidence="9" type="primary">aroB</name>
    <name evidence="9" type="ORF">KDI_48010</name>
</gene>
<dbReference type="Proteomes" id="UP000322530">
    <property type="component" value="Unassembled WGS sequence"/>
</dbReference>
<dbReference type="PANTHER" id="PTHR43622:SF1">
    <property type="entry name" value="3-DEHYDROQUINATE SYNTHASE"/>
    <property type="match status" value="1"/>
</dbReference>
<evidence type="ECO:0000256" key="6">
    <source>
        <dbReference type="ARBA" id="ARBA00023285"/>
    </source>
</evidence>
<accession>A0A5A5TIK4</accession>
<evidence type="ECO:0000256" key="1">
    <source>
        <dbReference type="ARBA" id="ARBA00001911"/>
    </source>
</evidence>
<dbReference type="InterPro" id="IPR056179">
    <property type="entry name" value="DHQS_C"/>
</dbReference>
<sequence length="397" mass="43630">MELQIRTPRRSLSRDWTIAIGDHTFDYCVRSGGRAWSDLLPRLAALQVDHFVMIADTGVREKAEEACRRIAALPGSTCTLFLLPVNEATKSIATIEQLSLRAEHEVGITVNSCIIGFGGGLVANIAGFLAAIQFRGLRLIQMPTTLLSMADVMPSVKQGVNTSAGKNHLGTYTAPLFVWADLTSLRTLPRIEIQSALCEMMKFILTIAPPHGSTLYETIIAELHPDMRYQEDQLLRIIHLCVEAKCQILAGDPHEQGEGLLFEYGHTVGHALELLSSQGPDPLPHGLAIGLGMLVAARVARMLGLLSEREEKTHHGFLHLIGVPTRIPATLSTDAILALLRHDNKRGRLKALPDDEIAMVLLRHLHEPHRTEKTVLTRVPLTVVRAAIEATRLDVFA</sequence>
<feature type="domain" description="3-dehydroquinate synthase N-terminal" evidence="7">
    <location>
        <begin position="82"/>
        <end position="194"/>
    </location>
</feature>
<feature type="domain" description="3-dehydroquinate synthase C-terminal" evidence="8">
    <location>
        <begin position="213"/>
        <end position="345"/>
    </location>
</feature>
<dbReference type="SUPFAM" id="SSF56796">
    <property type="entry name" value="Dehydroquinate synthase-like"/>
    <property type="match status" value="1"/>
</dbReference>
<evidence type="ECO:0000313" key="10">
    <source>
        <dbReference type="Proteomes" id="UP000322530"/>
    </source>
</evidence>
<evidence type="ECO:0000313" key="9">
    <source>
        <dbReference type="EMBL" id="GCF11237.1"/>
    </source>
</evidence>
<evidence type="ECO:0000256" key="3">
    <source>
        <dbReference type="ARBA" id="ARBA00022723"/>
    </source>
</evidence>
<comment type="cofactor">
    <cofactor evidence="2">
        <name>Co(2+)</name>
        <dbReference type="ChEBI" id="CHEBI:48828"/>
    </cofactor>
</comment>
<name>A0A5A5TIK4_9CHLR</name>
<dbReference type="GO" id="GO:0046872">
    <property type="term" value="F:metal ion binding"/>
    <property type="evidence" value="ECO:0007669"/>
    <property type="project" value="UniProtKB-KW"/>
</dbReference>
<dbReference type="GO" id="GO:0003856">
    <property type="term" value="F:3-dehydroquinate synthase activity"/>
    <property type="evidence" value="ECO:0007669"/>
    <property type="project" value="TreeGrafter"/>
</dbReference>
<dbReference type="GO" id="GO:0009073">
    <property type="term" value="P:aromatic amino acid family biosynthetic process"/>
    <property type="evidence" value="ECO:0007669"/>
    <property type="project" value="InterPro"/>
</dbReference>
<dbReference type="EMBL" id="BIXY01000100">
    <property type="protein sequence ID" value="GCF11237.1"/>
    <property type="molecule type" value="Genomic_DNA"/>
</dbReference>
<evidence type="ECO:0000259" key="8">
    <source>
        <dbReference type="Pfam" id="PF24621"/>
    </source>
</evidence>
<keyword evidence="3" id="KW-0479">Metal-binding</keyword>
<dbReference type="InterPro" id="IPR030960">
    <property type="entry name" value="DHQS/DOIS_N"/>
</dbReference>
<dbReference type="PANTHER" id="PTHR43622">
    <property type="entry name" value="3-DEHYDROQUINATE SYNTHASE"/>
    <property type="match status" value="1"/>
</dbReference>
<comment type="caution">
    <text evidence="9">The sequence shown here is derived from an EMBL/GenBank/DDBJ whole genome shotgun (WGS) entry which is preliminary data.</text>
</comment>
<dbReference type="InterPro" id="IPR030963">
    <property type="entry name" value="DHQ_synth_fam"/>
</dbReference>
<organism evidence="9 10">
    <name type="scientific">Dictyobacter arantiisoli</name>
    <dbReference type="NCBI Taxonomy" id="2014874"/>
    <lineage>
        <taxon>Bacteria</taxon>
        <taxon>Bacillati</taxon>
        <taxon>Chloroflexota</taxon>
        <taxon>Ktedonobacteria</taxon>
        <taxon>Ktedonobacterales</taxon>
        <taxon>Dictyobacteraceae</taxon>
        <taxon>Dictyobacter</taxon>
    </lineage>
</organism>
<reference evidence="9 10" key="1">
    <citation type="submission" date="2019-01" db="EMBL/GenBank/DDBJ databases">
        <title>Draft genome sequence of Dictyobacter sp. Uno17.</title>
        <authorList>
            <person name="Wang C.M."/>
            <person name="Zheng Y."/>
            <person name="Sakai Y."/>
            <person name="Abe K."/>
            <person name="Yokota A."/>
            <person name="Yabe S."/>
        </authorList>
    </citation>
    <scope>NUCLEOTIDE SEQUENCE [LARGE SCALE GENOMIC DNA]</scope>
    <source>
        <strain evidence="9 10">Uno17</strain>
    </source>
</reference>
<dbReference type="PIRSF" id="PIRSF001455">
    <property type="entry name" value="DHQ_synth"/>
    <property type="match status" value="1"/>
</dbReference>
<keyword evidence="10" id="KW-1185">Reference proteome</keyword>
<dbReference type="Pfam" id="PF24621">
    <property type="entry name" value="DHQS_C"/>
    <property type="match status" value="1"/>
</dbReference>
<proteinExistence type="predicted"/>
<dbReference type="AlphaFoldDB" id="A0A5A5TIK4"/>